<dbReference type="InterPro" id="IPR013461">
    <property type="entry name" value="ClpA"/>
</dbReference>
<dbReference type="GO" id="GO:0008233">
    <property type="term" value="F:peptidase activity"/>
    <property type="evidence" value="ECO:0007669"/>
    <property type="project" value="UniProtKB-KW"/>
</dbReference>
<dbReference type="InterPro" id="IPR050130">
    <property type="entry name" value="ClpA_ClpB"/>
</dbReference>
<dbReference type="PROSITE" id="PS51903">
    <property type="entry name" value="CLP_R"/>
    <property type="match status" value="1"/>
</dbReference>
<keyword evidence="4" id="KW-0143">Chaperone</keyword>
<dbReference type="Gene3D" id="3.40.50.300">
    <property type="entry name" value="P-loop containing nucleotide triphosphate hydrolases"/>
    <property type="match status" value="2"/>
</dbReference>
<dbReference type="GO" id="GO:0005524">
    <property type="term" value="F:ATP binding"/>
    <property type="evidence" value="ECO:0007669"/>
    <property type="project" value="UniProtKB-KW"/>
</dbReference>
<feature type="domain" description="Clp R" evidence="6">
    <location>
        <begin position="1"/>
        <end position="143"/>
    </location>
</feature>
<feature type="compositionally biased region" description="Basic and acidic residues" evidence="5">
    <location>
        <begin position="146"/>
        <end position="160"/>
    </location>
</feature>
<dbReference type="Pfam" id="PF00004">
    <property type="entry name" value="AAA"/>
    <property type="match status" value="1"/>
</dbReference>
<evidence type="ECO:0000259" key="6">
    <source>
        <dbReference type="PROSITE" id="PS51903"/>
    </source>
</evidence>
<keyword evidence="7" id="KW-0378">Hydrolase</keyword>
<gene>
    <name evidence="7" type="ORF">ASZ90_001940</name>
</gene>
<keyword evidence="7" id="KW-0645">Protease</keyword>
<dbReference type="InterPro" id="IPR001270">
    <property type="entry name" value="ClpA/B"/>
</dbReference>
<dbReference type="InterPro" id="IPR018368">
    <property type="entry name" value="ClpA/B_CS1"/>
</dbReference>
<evidence type="ECO:0000256" key="1">
    <source>
        <dbReference type="ARBA" id="ARBA00022737"/>
    </source>
</evidence>
<reference evidence="7" key="1">
    <citation type="journal article" date="2015" name="Proc. Natl. Acad. Sci. U.S.A.">
        <title>Networks of energetic and metabolic interactions define dynamics in microbial communities.</title>
        <authorList>
            <person name="Embree M."/>
            <person name="Liu J.K."/>
            <person name="Al-Bassam M.M."/>
            <person name="Zengler K."/>
        </authorList>
    </citation>
    <scope>NUCLEOTIDE SEQUENCE</scope>
</reference>
<dbReference type="CDD" id="cd19499">
    <property type="entry name" value="RecA-like_ClpB_Hsp104-like"/>
    <property type="match status" value="1"/>
</dbReference>
<dbReference type="SUPFAM" id="SSF52540">
    <property type="entry name" value="P-loop containing nucleoside triphosphate hydrolases"/>
    <property type="match status" value="2"/>
</dbReference>
<accession>A0A0W8G4X6</accession>
<dbReference type="GO" id="GO:0005737">
    <property type="term" value="C:cytoplasm"/>
    <property type="evidence" value="ECO:0007669"/>
    <property type="project" value="TreeGrafter"/>
</dbReference>
<dbReference type="InterPro" id="IPR004176">
    <property type="entry name" value="Clp_R_N"/>
</dbReference>
<evidence type="ECO:0000256" key="5">
    <source>
        <dbReference type="SAM" id="MobiDB-lite"/>
    </source>
</evidence>
<dbReference type="Pfam" id="PF02861">
    <property type="entry name" value="Clp_N"/>
    <property type="match status" value="1"/>
</dbReference>
<organism evidence="7">
    <name type="scientific">hydrocarbon metagenome</name>
    <dbReference type="NCBI Taxonomy" id="938273"/>
    <lineage>
        <taxon>unclassified sequences</taxon>
        <taxon>metagenomes</taxon>
        <taxon>ecological metagenomes</taxon>
    </lineage>
</organism>
<dbReference type="PRINTS" id="PR00300">
    <property type="entry name" value="CLPPROTEASEA"/>
</dbReference>
<dbReference type="PANTHER" id="PTHR11638:SF111">
    <property type="entry name" value="ATP-DEPENDENT CLP PROTEASE ATP-BINDING SUBUNIT CLPA"/>
    <property type="match status" value="1"/>
</dbReference>
<protein>
    <submittedName>
        <fullName evidence="7">Atp-dependent clp protease atp-binding subunit clpa</fullName>
    </submittedName>
</protein>
<dbReference type="InterPro" id="IPR036628">
    <property type="entry name" value="Clp_N_dom_sf"/>
</dbReference>
<proteinExistence type="predicted"/>
<keyword evidence="2" id="KW-0547">Nucleotide-binding</keyword>
<dbReference type="AlphaFoldDB" id="A0A0W8G4X6"/>
<dbReference type="InterPro" id="IPR041546">
    <property type="entry name" value="ClpA/ClpB_AAA_lid"/>
</dbReference>
<sequence>MLSKTLERVLTNAVKEVKRRNHEYLTLEHLLYAVLLDDSGKDILTGCGANVVRLKNQLERFFLDHMEVLPKESPTEVVQTLGVQRVLQRAIMQMQNAGKNQVEVGDVLAALFDEEDSYAVYFLKSHGVTRLDVLESISHGQGGEPWRQDGPEQRQGDAQEQKPGGTALEQFTVNLVQKARDGRIDPLIGRVPELERTIQVLMRRRKNNPIFVGDPGVGKTAIAEGLALKIVNGEVPRAFADAEIYALDMGALLAGTKYRGDFEARLKGVLAELTGKPEAILFVDEIHTIVGAGATSGGTLDASNILKPVLASGTLRCIGSTTYEEYKNHFEKDRALSRRFQKIDIAEPTRDEAVDILKGLRPSYEEHHGVRYTETAIKAAVDLSARHINDRYLPDKAIDVIDEAGAVFRLSGKTGRGSIGVLDVEKVVARMARIPAQRVSGSDKTRLENLDRELRAVIFGQDKAIDTVTKAIKRSRAGLSAEGKTTGAFLLAGPTGVGKTELAKQLANVLGVNFVRFDMSEYMEKHAVSRLIGAPPGYVGFDQGGLLTDAIRKHPHSVLLLDEIEKAHPDMFSILLQVMDYATLTDNNGRKADFSHVILLMTTNAGAREMSAKSIGFGDADTPDDRSDQGKKALERLFSPEFRNRLDGIVTFKGLSPEVMDRIVDKYLGELNDQLRERKVAVTLTPAAVALLAKKGFDPVYGARPLARVIQTEIKDVLAHELLFGCLRQGGDAVVDAPASADVPGGADAGAGIEAVNDASAVAPEGSSFLFTYVPRESGRRKVVQ</sequence>
<dbReference type="EMBL" id="LNQE01000249">
    <property type="protein sequence ID" value="KUG28203.1"/>
    <property type="molecule type" value="Genomic_DNA"/>
</dbReference>
<dbReference type="InterPro" id="IPR003593">
    <property type="entry name" value="AAA+_ATPase"/>
</dbReference>
<dbReference type="SMART" id="SM00382">
    <property type="entry name" value="AAA"/>
    <property type="match status" value="2"/>
</dbReference>
<name>A0A0W8G4X6_9ZZZZ</name>
<evidence type="ECO:0000256" key="3">
    <source>
        <dbReference type="ARBA" id="ARBA00022840"/>
    </source>
</evidence>
<dbReference type="InterPro" id="IPR003959">
    <property type="entry name" value="ATPase_AAA_core"/>
</dbReference>
<keyword evidence="3 7" id="KW-0067">ATP-binding</keyword>
<comment type="caution">
    <text evidence="7">The sequence shown here is derived from an EMBL/GenBank/DDBJ whole genome shotgun (WGS) entry which is preliminary data.</text>
</comment>
<evidence type="ECO:0000313" key="7">
    <source>
        <dbReference type="EMBL" id="KUG28203.1"/>
    </source>
</evidence>
<dbReference type="Gene3D" id="1.10.1780.10">
    <property type="entry name" value="Clp, N-terminal domain"/>
    <property type="match status" value="1"/>
</dbReference>
<dbReference type="SMART" id="SM01086">
    <property type="entry name" value="ClpB_D2-small"/>
    <property type="match status" value="1"/>
</dbReference>
<dbReference type="Pfam" id="PF17871">
    <property type="entry name" value="AAA_lid_9"/>
    <property type="match status" value="1"/>
</dbReference>
<feature type="region of interest" description="Disordered" evidence="5">
    <location>
        <begin position="139"/>
        <end position="164"/>
    </location>
</feature>
<dbReference type="PROSITE" id="PS00871">
    <property type="entry name" value="CLPAB_2"/>
    <property type="match status" value="1"/>
</dbReference>
<evidence type="ECO:0000256" key="4">
    <source>
        <dbReference type="ARBA" id="ARBA00023186"/>
    </source>
</evidence>
<dbReference type="Gene3D" id="1.10.8.60">
    <property type="match status" value="2"/>
</dbReference>
<dbReference type="InterPro" id="IPR019489">
    <property type="entry name" value="Clp_ATPase_C"/>
</dbReference>
<dbReference type="NCBIfam" id="TIGR02639">
    <property type="entry name" value="ClpA"/>
    <property type="match status" value="1"/>
</dbReference>
<dbReference type="GO" id="GO:0043335">
    <property type="term" value="P:protein unfolding"/>
    <property type="evidence" value="ECO:0007669"/>
    <property type="project" value="InterPro"/>
</dbReference>
<dbReference type="GO" id="GO:0006508">
    <property type="term" value="P:proteolysis"/>
    <property type="evidence" value="ECO:0007669"/>
    <property type="project" value="UniProtKB-KW"/>
</dbReference>
<keyword evidence="1" id="KW-0677">Repeat</keyword>
<dbReference type="SUPFAM" id="SSF81923">
    <property type="entry name" value="Double Clp-N motif"/>
    <property type="match status" value="1"/>
</dbReference>
<dbReference type="PANTHER" id="PTHR11638">
    <property type="entry name" value="ATP-DEPENDENT CLP PROTEASE"/>
    <property type="match status" value="1"/>
</dbReference>
<dbReference type="Pfam" id="PF07724">
    <property type="entry name" value="AAA_2"/>
    <property type="match status" value="1"/>
</dbReference>
<dbReference type="GO" id="GO:0034605">
    <property type="term" value="P:cellular response to heat"/>
    <property type="evidence" value="ECO:0007669"/>
    <property type="project" value="TreeGrafter"/>
</dbReference>
<dbReference type="InterPro" id="IPR028299">
    <property type="entry name" value="ClpA/B_CS2"/>
</dbReference>
<evidence type="ECO:0000256" key="2">
    <source>
        <dbReference type="ARBA" id="ARBA00022741"/>
    </source>
</evidence>
<dbReference type="CDD" id="cd00009">
    <property type="entry name" value="AAA"/>
    <property type="match status" value="1"/>
</dbReference>
<dbReference type="InterPro" id="IPR027417">
    <property type="entry name" value="P-loop_NTPase"/>
</dbReference>
<dbReference type="GO" id="GO:0016887">
    <property type="term" value="F:ATP hydrolysis activity"/>
    <property type="evidence" value="ECO:0007669"/>
    <property type="project" value="InterPro"/>
</dbReference>
<dbReference type="Pfam" id="PF10431">
    <property type="entry name" value="ClpB_D2-small"/>
    <property type="match status" value="1"/>
</dbReference>
<dbReference type="PROSITE" id="PS00870">
    <property type="entry name" value="CLPAB_1"/>
    <property type="match status" value="1"/>
</dbReference>